<organism evidence="4 5">
    <name type="scientific">Holothuria leucospilota</name>
    <name type="common">Black long sea cucumber</name>
    <name type="synonym">Mertensiothuria leucospilota</name>
    <dbReference type="NCBI Taxonomy" id="206669"/>
    <lineage>
        <taxon>Eukaryota</taxon>
        <taxon>Metazoa</taxon>
        <taxon>Echinodermata</taxon>
        <taxon>Eleutherozoa</taxon>
        <taxon>Echinozoa</taxon>
        <taxon>Holothuroidea</taxon>
        <taxon>Aspidochirotacea</taxon>
        <taxon>Aspidochirotida</taxon>
        <taxon>Holothuriidae</taxon>
        <taxon>Holothuria</taxon>
    </lineage>
</organism>
<feature type="region of interest" description="Disordered" evidence="2">
    <location>
        <begin position="504"/>
        <end position="531"/>
    </location>
</feature>
<keyword evidence="5" id="KW-1185">Reference proteome</keyword>
<dbReference type="InterPro" id="IPR025852">
    <property type="entry name" value="SM_dom_ATX"/>
</dbReference>
<dbReference type="InterPro" id="IPR045117">
    <property type="entry name" value="ATXN2-like"/>
</dbReference>
<evidence type="ECO:0000313" key="5">
    <source>
        <dbReference type="Proteomes" id="UP001152320"/>
    </source>
</evidence>
<dbReference type="PANTHER" id="PTHR12854">
    <property type="entry name" value="ATAXIN 2-RELATED"/>
    <property type="match status" value="1"/>
</dbReference>
<dbReference type="InterPro" id="IPR009818">
    <property type="entry name" value="PAM2_motif"/>
</dbReference>
<dbReference type="GO" id="GO:0034063">
    <property type="term" value="P:stress granule assembly"/>
    <property type="evidence" value="ECO:0007669"/>
    <property type="project" value="TreeGrafter"/>
</dbReference>
<dbReference type="GO" id="GO:0003729">
    <property type="term" value="F:mRNA binding"/>
    <property type="evidence" value="ECO:0007669"/>
    <property type="project" value="TreeGrafter"/>
</dbReference>
<feature type="compositionally biased region" description="Low complexity" evidence="2">
    <location>
        <begin position="263"/>
        <end position="279"/>
    </location>
</feature>
<evidence type="ECO:0000313" key="4">
    <source>
        <dbReference type="EMBL" id="KAJ8043909.1"/>
    </source>
</evidence>
<feature type="compositionally biased region" description="Basic residues" evidence="2">
    <location>
        <begin position="1"/>
        <end position="10"/>
    </location>
</feature>
<feature type="compositionally biased region" description="Basic and acidic residues" evidence="2">
    <location>
        <begin position="228"/>
        <end position="240"/>
    </location>
</feature>
<dbReference type="EMBL" id="JAIZAY010000004">
    <property type="protein sequence ID" value="KAJ8043909.1"/>
    <property type="molecule type" value="Genomic_DNA"/>
</dbReference>
<dbReference type="OrthoDB" id="2275718at2759"/>
<feature type="compositionally biased region" description="Polar residues" evidence="2">
    <location>
        <begin position="407"/>
        <end position="420"/>
    </location>
</feature>
<dbReference type="Pfam" id="PF07145">
    <property type="entry name" value="PAM2"/>
    <property type="match status" value="1"/>
</dbReference>
<feature type="region of interest" description="Disordered" evidence="2">
    <location>
        <begin position="781"/>
        <end position="881"/>
    </location>
</feature>
<feature type="compositionally biased region" description="Low complexity" evidence="2">
    <location>
        <begin position="782"/>
        <end position="805"/>
    </location>
</feature>
<dbReference type="InterPro" id="IPR009604">
    <property type="entry name" value="LsmAD_domain"/>
</dbReference>
<dbReference type="Pfam" id="PF06741">
    <property type="entry name" value="LsmAD"/>
    <property type="match status" value="1"/>
</dbReference>
<feature type="domain" description="LsmAD" evidence="3">
    <location>
        <begin position="193"/>
        <end position="262"/>
    </location>
</feature>
<dbReference type="AlphaFoldDB" id="A0A9Q1CG83"/>
<feature type="compositionally biased region" description="Low complexity" evidence="2">
    <location>
        <begin position="366"/>
        <end position="376"/>
    </location>
</feature>
<evidence type="ECO:0000259" key="3">
    <source>
        <dbReference type="SMART" id="SM01272"/>
    </source>
</evidence>
<feature type="compositionally biased region" description="Low complexity" evidence="2">
    <location>
        <begin position="862"/>
        <end position="881"/>
    </location>
</feature>
<feature type="compositionally biased region" description="Low complexity" evidence="2">
    <location>
        <begin position="813"/>
        <end position="835"/>
    </location>
</feature>
<gene>
    <name evidence="4" type="ORF">HOLleu_11222</name>
</gene>
<feature type="compositionally biased region" description="Basic and acidic residues" evidence="2">
    <location>
        <begin position="579"/>
        <end position="590"/>
    </location>
</feature>
<sequence>MNRGRNRKLNMPRNNRGMPRGGMQHADSIKTQARDVYSNPRFLDTFARLKGMLVSAQMKSGVIYEGILHTISSKGEVVFTDVVTKDPQKQSMVSSPNSTTQPKLICRCSSIVKITAKEVDFDYSIKSDTFVTDAEISQRVNGQLPERKLEQWQPEDDEGVDDRLLEAELETDGLTKGNGWDAQEMFALNQRNFGYTSTYKEDLQEYTTPLDKEDTKEYRDRLARAQRLADEIEHSPDHAVRGQIENNDEMTEEERFSSVVRVSQGPNSRSSPSGPSSNSDKYVPPQKRPGAGPYPRGTGPARKSPLSGSQNTGPGRPLNVGTDRQSNQPTSPQSYIRPPLQPTKQQVSTSAAGHIGAMSNDYNRIQPQQSSQPQSSKQHHPHLQQSVYQPQRSPGVASTCGVGGSRGQSPTLSPMGSKQLLSGGDHEPARVPPVLPDKEPVTSTEAGMQVPDTISSQSSEARPVASNQPTVSLATDGKLSAKSTSKTKIMDDLKTFSQNLVLSEEKSDLSENKVPAAASPPHPIKSKVSDNNIPSQIAGVVTVSSETTSAQSEIKGVNTSPVSTYSTVVPKKVVGPTSESEKTETEKAQSSEKPQPTLNPNAKPFVPRGMSIKTPTPPPRSPPSMNSNAMIYAPMHTMVQYTPNQSFIVTSNNPGHGIPQFSQKLQQVQHAARGASNVPRMDFQQFSPALAAGQPLVSPMNIPPGPIIQVNTPGQGVQQGGMKMVPQTVVNLMKPPPQMQYRMPGTNHAAAATAAAAMHPQAQQMLAASDASVMMPPVMALHPSQANPQSQQHHQHQQGPAPSSQYIHTAPSHANAANQMQQQHHTTPPLPQSQQAQSGNHPVMAPQGQFPQHGGRPSPGPMQQMAHAQAQAQAQVVHQVNQQQGGMPQLVATVSQGQTIMYTPLPQTQHSHGIPTQHANQQYSNIQQHQHINQNMQVQPSHIPSNMQNITNVTRVHADPHPHSIPTAAAVYMNPPQQTGMVQSQHNSGLYMQQHGECS</sequence>
<dbReference type="SMART" id="SM01272">
    <property type="entry name" value="LsmAD"/>
    <property type="match status" value="1"/>
</dbReference>
<dbReference type="GO" id="GO:0010494">
    <property type="term" value="C:cytoplasmic stress granule"/>
    <property type="evidence" value="ECO:0007669"/>
    <property type="project" value="TreeGrafter"/>
</dbReference>
<reference evidence="4" key="1">
    <citation type="submission" date="2021-10" db="EMBL/GenBank/DDBJ databases">
        <title>Tropical sea cucumber genome reveals ecological adaptation and Cuvierian tubules defense mechanism.</title>
        <authorList>
            <person name="Chen T."/>
        </authorList>
    </citation>
    <scope>NUCLEOTIDE SEQUENCE</scope>
    <source>
        <strain evidence="4">Nanhai2018</strain>
        <tissue evidence="4">Muscle</tissue>
    </source>
</reference>
<evidence type="ECO:0000256" key="1">
    <source>
        <dbReference type="ARBA" id="ARBA00007503"/>
    </source>
</evidence>
<name>A0A9Q1CG83_HOLLE</name>
<accession>A0A9Q1CG83</accession>
<feature type="compositionally biased region" description="Polar residues" evidence="2">
    <location>
        <begin position="441"/>
        <end position="473"/>
    </location>
</feature>
<dbReference type="PANTHER" id="PTHR12854:SF7">
    <property type="entry name" value="ATAXIN-2 HOMOLOG"/>
    <property type="match status" value="1"/>
</dbReference>
<feature type="region of interest" description="Disordered" evidence="2">
    <location>
        <begin position="573"/>
        <end position="625"/>
    </location>
</feature>
<dbReference type="Pfam" id="PF14438">
    <property type="entry name" value="SM-ATX"/>
    <property type="match status" value="1"/>
</dbReference>
<feature type="compositionally biased region" description="Polar residues" evidence="2">
    <location>
        <begin position="322"/>
        <end position="334"/>
    </location>
</feature>
<proteinExistence type="inferred from homology"/>
<comment type="caution">
    <text evidence="4">The sequence shown here is derived from an EMBL/GenBank/DDBJ whole genome shotgun (WGS) entry which is preliminary data.</text>
</comment>
<feature type="compositionally biased region" description="Polar residues" evidence="2">
    <location>
        <begin position="342"/>
        <end position="351"/>
    </location>
</feature>
<comment type="similarity">
    <text evidence="1">Belongs to the ataxin-2 family.</text>
</comment>
<protein>
    <submittedName>
        <fullName evidence="4">Ataxin-2-like protein</fullName>
    </submittedName>
</protein>
<dbReference type="Proteomes" id="UP001152320">
    <property type="component" value="Chromosome 4"/>
</dbReference>
<feature type="region of interest" description="Disordered" evidence="2">
    <location>
        <begin position="1"/>
        <end position="24"/>
    </location>
</feature>
<evidence type="ECO:0000256" key="2">
    <source>
        <dbReference type="SAM" id="MobiDB-lite"/>
    </source>
</evidence>
<feature type="region of interest" description="Disordered" evidence="2">
    <location>
        <begin position="228"/>
        <end position="488"/>
    </location>
</feature>